<keyword evidence="3" id="KW-0808">Transferase</keyword>
<dbReference type="STRING" id="743718.Isova_1749"/>
<dbReference type="InterPro" id="IPR022300">
    <property type="entry name" value="PPK2-rel_1"/>
</dbReference>
<feature type="domain" description="Polyphosphate kinase-2-related" evidence="2">
    <location>
        <begin position="64"/>
        <end position="279"/>
    </location>
</feature>
<dbReference type="PANTHER" id="PTHR34383:SF3">
    <property type="entry name" value="POLYPHOSPHATE:AMP PHOSPHOTRANSFERASE"/>
    <property type="match status" value="1"/>
</dbReference>
<dbReference type="EMBL" id="CP002810">
    <property type="protein sequence ID" value="AEG44496.1"/>
    <property type="molecule type" value="Genomic_DNA"/>
</dbReference>
<keyword evidence="4" id="KW-1185">Reference proteome</keyword>
<dbReference type="InterPro" id="IPR022488">
    <property type="entry name" value="PPK2-related"/>
</dbReference>
<dbReference type="HOGENOM" id="CLU_048699_1_2_11"/>
<dbReference type="eggNOG" id="COG2326">
    <property type="taxonomic scope" value="Bacteria"/>
</dbReference>
<dbReference type="Gene3D" id="3.40.50.300">
    <property type="entry name" value="P-loop containing nucleotide triphosphate hydrolases"/>
    <property type="match status" value="1"/>
</dbReference>
<name>F6FW26_ISOV2</name>
<organism evidence="4">
    <name type="scientific">Isoptericola variabilis (strain 225)</name>
    <dbReference type="NCBI Taxonomy" id="743718"/>
    <lineage>
        <taxon>Bacteria</taxon>
        <taxon>Bacillati</taxon>
        <taxon>Actinomycetota</taxon>
        <taxon>Actinomycetes</taxon>
        <taxon>Micrococcales</taxon>
        <taxon>Promicromonosporaceae</taxon>
        <taxon>Isoptericola</taxon>
    </lineage>
</organism>
<evidence type="ECO:0000313" key="3">
    <source>
        <dbReference type="EMBL" id="AEG44496.1"/>
    </source>
</evidence>
<dbReference type="Pfam" id="PF03976">
    <property type="entry name" value="PPK2"/>
    <property type="match status" value="1"/>
</dbReference>
<reference evidence="3 4" key="1">
    <citation type="submission" date="2011-05" db="EMBL/GenBank/DDBJ databases">
        <title>Complete sequence of Isoptericola variabilis 225.</title>
        <authorList>
            <consortium name="US DOE Joint Genome Institute"/>
            <person name="Lucas S."/>
            <person name="Han J."/>
            <person name="Lapidus A."/>
            <person name="Cheng J.-F."/>
            <person name="Goodwin L."/>
            <person name="Pitluck S."/>
            <person name="Peters L."/>
            <person name="Mikhailova N."/>
            <person name="Zeytun A."/>
            <person name="Han C."/>
            <person name="Tapia R."/>
            <person name="Land M."/>
            <person name="Hauser L."/>
            <person name="Kyrpides N."/>
            <person name="Ivanova N."/>
            <person name="Pagani I."/>
            <person name="Siebers A."/>
            <person name="Allgaier M."/>
            <person name="Thelen M."/>
            <person name="Hugenholtz P."/>
            <person name="Gladden J."/>
            <person name="Woyke T."/>
        </authorList>
    </citation>
    <scope>NUCLEOTIDE SEQUENCE [LARGE SCALE GENOMIC DNA]</scope>
    <source>
        <strain evidence="4">225</strain>
    </source>
</reference>
<dbReference type="InterPro" id="IPR027417">
    <property type="entry name" value="P-loop_NTPase"/>
</dbReference>
<feature type="region of interest" description="Disordered" evidence="1">
    <location>
        <begin position="1"/>
        <end position="56"/>
    </location>
</feature>
<sequence length="302" mass="33526">MTAHATDRSGTADGTAEARALAREWTAPPTTSLRWTPGARLTGIDPRSTPGWEGGKAGATALVAAHAPELSELQERLFAEGRSGGSRSMLLVLQGLDTAGKGGIVRHVVGLVDPQGVMHRSFGVPTAEEKAHGYLWRIRNALPRPGYIGVFDRSHYEQVLVVRVEGLEPRAEWEAHYDEMNAFEAEVAASGTRIVKVALVISRDEQKARLAERLERPDKHWKYNPGDIDTRLRWDDYVAAYQDMLDRTSTEVAPWHVVPADRKWFARLAVSELLLDALRSFDLGWPEADFDVEAEKRRLAAT</sequence>
<evidence type="ECO:0000259" key="2">
    <source>
        <dbReference type="Pfam" id="PF03976"/>
    </source>
</evidence>
<dbReference type="Proteomes" id="UP000009236">
    <property type="component" value="Chromosome"/>
</dbReference>
<proteinExistence type="predicted"/>
<dbReference type="KEGG" id="iva:Isova_1749"/>
<gene>
    <name evidence="3" type="ordered locus">Isova_1749</name>
</gene>
<evidence type="ECO:0000256" key="1">
    <source>
        <dbReference type="SAM" id="MobiDB-lite"/>
    </source>
</evidence>
<dbReference type="PANTHER" id="PTHR34383">
    <property type="entry name" value="POLYPHOSPHATE:AMP PHOSPHOTRANSFERASE-RELATED"/>
    <property type="match status" value="1"/>
</dbReference>
<dbReference type="GO" id="GO:0006797">
    <property type="term" value="P:polyphosphate metabolic process"/>
    <property type="evidence" value="ECO:0007669"/>
    <property type="project" value="InterPro"/>
</dbReference>
<dbReference type="SUPFAM" id="SSF52540">
    <property type="entry name" value="P-loop containing nucleoside triphosphate hydrolases"/>
    <property type="match status" value="1"/>
</dbReference>
<accession>F6FW26</accession>
<dbReference type="GO" id="GO:0016776">
    <property type="term" value="F:phosphotransferase activity, phosphate group as acceptor"/>
    <property type="evidence" value="ECO:0007669"/>
    <property type="project" value="InterPro"/>
</dbReference>
<protein>
    <submittedName>
        <fullName evidence="3">Polyphosphate:nucleotide phosphotransferase, PPK2 family</fullName>
    </submittedName>
</protein>
<dbReference type="RefSeq" id="WP_013838888.1">
    <property type="nucleotide sequence ID" value="NC_015588.1"/>
</dbReference>
<dbReference type="NCBIfam" id="TIGR03709">
    <property type="entry name" value="PPK2_rel_1"/>
    <property type="match status" value="1"/>
</dbReference>
<dbReference type="AlphaFoldDB" id="F6FW26"/>
<evidence type="ECO:0000313" key="4">
    <source>
        <dbReference type="Proteomes" id="UP000009236"/>
    </source>
</evidence>